<sequence>MEKEGVEEVFEIDDFTVITEFERFVVAVEALVQEWGLTGERQHGRYPKGILRTCSWKTKSSVVNFGDLNKLRVTYSHPDLPLETVEELPNPERASYLPSSGVDMSTSETDFVYHSNITTMFGVSEFLVFSPADQFDDAIITEDQKNLVISAFRVVQHSIDCEVPMFIQFGHIDRQHFFGTSSNKSVVAHYGVSSNFVILWNFFRRSI</sequence>
<dbReference type="STRING" id="6313.A0A158P688"/>
<reference evidence="2" key="2">
    <citation type="submission" date="2016-04" db="UniProtKB">
        <authorList>
            <consortium name="WormBaseParasite"/>
        </authorList>
    </citation>
    <scope>IDENTIFICATION</scope>
</reference>
<organism evidence="1 2">
    <name type="scientific">Angiostrongylus cantonensis</name>
    <name type="common">Rat lungworm</name>
    <dbReference type="NCBI Taxonomy" id="6313"/>
    <lineage>
        <taxon>Eukaryota</taxon>
        <taxon>Metazoa</taxon>
        <taxon>Ecdysozoa</taxon>
        <taxon>Nematoda</taxon>
        <taxon>Chromadorea</taxon>
        <taxon>Rhabditida</taxon>
        <taxon>Rhabditina</taxon>
        <taxon>Rhabditomorpha</taxon>
        <taxon>Strongyloidea</taxon>
        <taxon>Metastrongylidae</taxon>
        <taxon>Angiostrongylus</taxon>
    </lineage>
</organism>
<accession>A0A158P688</accession>
<protein>
    <submittedName>
        <fullName evidence="2">Rab3 GTPase-activating protein catalytic subunit</fullName>
    </submittedName>
</protein>
<reference evidence="1" key="1">
    <citation type="submission" date="2012-09" db="EMBL/GenBank/DDBJ databases">
        <authorList>
            <person name="Martin A.A."/>
        </authorList>
    </citation>
    <scope>NUCLEOTIDE SEQUENCE</scope>
</reference>
<name>A0A158P688_ANGCA</name>
<evidence type="ECO:0000313" key="2">
    <source>
        <dbReference type="WBParaSite" id="ACAC_0000069801-mRNA-1"/>
    </source>
</evidence>
<proteinExistence type="predicted"/>
<dbReference type="AlphaFoldDB" id="A0A158P688"/>
<dbReference type="WBParaSite" id="ACAC_0000069801-mRNA-1">
    <property type="protein sequence ID" value="ACAC_0000069801-mRNA-1"/>
    <property type="gene ID" value="ACAC_0000069801"/>
</dbReference>
<dbReference type="Proteomes" id="UP000035642">
    <property type="component" value="Unassembled WGS sequence"/>
</dbReference>
<keyword evidence="1" id="KW-1185">Reference proteome</keyword>
<evidence type="ECO:0000313" key="1">
    <source>
        <dbReference type="Proteomes" id="UP000035642"/>
    </source>
</evidence>